<reference evidence="2" key="1">
    <citation type="submission" date="2018-09" db="EMBL/GenBank/DDBJ databases">
        <title>Complete genome sequence of thermophilic cyanobacteria strain Thermosynechococcus elongatus PKUAC-SCTE542.</title>
        <authorList>
            <person name="Liang Y."/>
            <person name="Tang J."/>
            <person name="Daroch M."/>
        </authorList>
    </citation>
    <scope>NUCLEOTIDE SEQUENCE [LARGE SCALE GENOMIC DNA]</scope>
    <source>
        <strain evidence="2">E542</strain>
    </source>
</reference>
<proteinExistence type="predicted"/>
<evidence type="ECO:0000313" key="2">
    <source>
        <dbReference type="Proteomes" id="UP000261812"/>
    </source>
</evidence>
<protein>
    <submittedName>
        <fullName evidence="1">Uncharacterized protein</fullName>
    </submittedName>
</protein>
<accession>A0A3B7MD21</accession>
<name>A0A3B7MD21_9CYAN</name>
<gene>
    <name evidence="1" type="ORF">D3A95_12175</name>
</gene>
<dbReference type="EMBL" id="CP032152">
    <property type="protein sequence ID" value="AXY68543.1"/>
    <property type="molecule type" value="Genomic_DNA"/>
</dbReference>
<dbReference type="KEGG" id="tsq:D3A95_12175"/>
<dbReference type="RefSeq" id="WP_181495228.1">
    <property type="nucleotide sequence ID" value="NZ_CP032152.1"/>
</dbReference>
<sequence length="457" mass="53317">MTKSMVINQKNLRPKTVRWYMGFKQRTGGRGYNPSRLVEVITNQVHRHNLSQYIPLLRIEKNPRGEYYFFLAIESEVQGEIPRPIVDSKFLDLPLFNCAATKKGNIFILEEIKQMVGVSHEVYDYTNPIPYCSQPRTTPESPLALAESTNIQDIDEKVIRKLSERHEYLLYWLSASGNGTWQSFKKICEVLELPEPKRILRRLKLLGHLTISENGSKWDVKPPSLLLLQSDLGTGDRTYLLHGQRSHPFLNKLQEFGKIRKELQPRGQSPYCIYLTVSDEITPQNFQEKLKTYGYSIILSNLPKIPSFHEWRNSLPRVQGVPTYKYKVKQFDGREFVDCAFQNQTGFYQFYTQEDQKPVCSFFYDESNDSWLQGDWYGLRFLAILSMGIQPAIYYNKVQKTLSILFSERLPEVYETCLVMQSGSLPTYAKGYLIYSHIPEEIARELSENLELEFFEE</sequence>
<organism evidence="1 2">
    <name type="scientific">Thermosynechococcus sichuanensis E542</name>
    <dbReference type="NCBI Taxonomy" id="2016101"/>
    <lineage>
        <taxon>Bacteria</taxon>
        <taxon>Bacillati</taxon>
        <taxon>Cyanobacteriota</taxon>
        <taxon>Cyanophyceae</taxon>
        <taxon>Acaryochloridales</taxon>
        <taxon>Thermosynechococcaceae</taxon>
        <taxon>Thermosynechococcus</taxon>
        <taxon>Thermosynechococcus sichuanensis</taxon>
    </lineage>
</organism>
<dbReference type="AlphaFoldDB" id="A0A3B7MD21"/>
<evidence type="ECO:0000313" key="1">
    <source>
        <dbReference type="EMBL" id="AXY68543.1"/>
    </source>
</evidence>
<dbReference type="Proteomes" id="UP000261812">
    <property type="component" value="Chromosome"/>
</dbReference>
<keyword evidence="2" id="KW-1185">Reference proteome</keyword>